<gene>
    <name evidence="2" type="ORF">CYJ57_01905</name>
</gene>
<dbReference type="EMBL" id="PKHE01000003">
    <property type="protein sequence ID" value="PKY90461.1"/>
    <property type="molecule type" value="Genomic_DNA"/>
</dbReference>
<dbReference type="PANTHER" id="PTHR34297">
    <property type="entry name" value="HYPOTHETICAL CYTOSOLIC PROTEIN-RELATED"/>
    <property type="match status" value="1"/>
</dbReference>
<evidence type="ECO:0000256" key="1">
    <source>
        <dbReference type="ARBA" id="ARBA00005721"/>
    </source>
</evidence>
<reference evidence="2 3" key="1">
    <citation type="submission" date="2017-12" db="EMBL/GenBank/DDBJ databases">
        <title>Phylogenetic diversity of female urinary microbiome.</title>
        <authorList>
            <person name="Thomas-White K."/>
            <person name="Wolfe A.J."/>
        </authorList>
    </citation>
    <scope>NUCLEOTIDE SEQUENCE [LARGE SCALE GENOMIC DNA]</scope>
    <source>
        <strain evidence="2 3">UMB0898</strain>
    </source>
</reference>
<accession>A0A2I1K493</accession>
<dbReference type="PANTHER" id="PTHR34297:SF2">
    <property type="entry name" value="ASP23_GLS24 FAMILY ENVELOPE STRESS RESPONSE PROTEIN"/>
    <property type="match status" value="1"/>
</dbReference>
<dbReference type="Pfam" id="PF03780">
    <property type="entry name" value="Asp23"/>
    <property type="match status" value="1"/>
</dbReference>
<organism evidence="2 3">
    <name type="scientific">Falseniella ignava</name>
    <dbReference type="NCBI Taxonomy" id="137730"/>
    <lineage>
        <taxon>Bacteria</taxon>
        <taxon>Bacillati</taxon>
        <taxon>Bacillota</taxon>
        <taxon>Bacilli</taxon>
        <taxon>Lactobacillales</taxon>
        <taxon>Aerococcaceae</taxon>
        <taxon>Falseniella</taxon>
    </lineage>
</organism>
<dbReference type="RefSeq" id="WP_006701143.1">
    <property type="nucleotide sequence ID" value="NZ_PKHE01000003.1"/>
</dbReference>
<dbReference type="AlphaFoldDB" id="A0A2I1K493"/>
<name>A0A2I1K493_9LACT</name>
<dbReference type="OrthoDB" id="9791482at2"/>
<protein>
    <submittedName>
        <fullName evidence="2">Asp23/Gls24 family envelope stress response protein</fullName>
    </submittedName>
</protein>
<dbReference type="Proteomes" id="UP000234384">
    <property type="component" value="Unassembled WGS sequence"/>
</dbReference>
<comment type="caution">
    <text evidence="2">The sequence shown here is derived from an EMBL/GenBank/DDBJ whole genome shotgun (WGS) entry which is preliminary data.</text>
</comment>
<comment type="similarity">
    <text evidence="1">Belongs to the asp23 family.</text>
</comment>
<evidence type="ECO:0000313" key="3">
    <source>
        <dbReference type="Proteomes" id="UP000234384"/>
    </source>
</evidence>
<sequence>MAVQISTKDGQVSINLNAIATVIGASVTDNYGVVGMVSKNLIRDNFIEVLKNENYAKGIVLKQNGNLISVDVYILVSYGTKISVICRNIQETVKYNVERLLGFSLDYVNVHVQGVKVD</sequence>
<evidence type="ECO:0000313" key="2">
    <source>
        <dbReference type="EMBL" id="PKY90461.1"/>
    </source>
</evidence>
<dbReference type="InterPro" id="IPR005531">
    <property type="entry name" value="Asp23"/>
</dbReference>
<proteinExistence type="inferred from homology"/>